<evidence type="ECO:0000256" key="4">
    <source>
        <dbReference type="ARBA" id="ARBA00023239"/>
    </source>
</evidence>
<evidence type="ECO:0000256" key="1">
    <source>
        <dbReference type="ARBA" id="ARBA00001933"/>
    </source>
</evidence>
<dbReference type="SUPFAM" id="SSF53383">
    <property type="entry name" value="PLP-dependent transferases"/>
    <property type="match status" value="1"/>
</dbReference>
<dbReference type="InterPro" id="IPR004839">
    <property type="entry name" value="Aminotransferase_I/II_large"/>
</dbReference>
<protein>
    <recommendedName>
        <fullName evidence="2">cysteine-S-conjugate beta-lyase</fullName>
        <ecNumber evidence="2">4.4.1.13</ecNumber>
    </recommendedName>
</protein>
<reference evidence="7 8" key="2">
    <citation type="submission" date="2007-04" db="EMBL/GenBank/DDBJ databases">
        <title>Draft genome sequence of Eubacterium ventriosum (ATCC 27560).</title>
        <authorList>
            <person name="Sudarsanam P."/>
            <person name="Ley R."/>
            <person name="Guruge J."/>
            <person name="Turnbaugh P.J."/>
            <person name="Mahowald M."/>
            <person name="Liep D."/>
            <person name="Gordon J."/>
        </authorList>
    </citation>
    <scope>NUCLEOTIDE SEQUENCE [LARGE SCALE GENOMIC DNA]</scope>
    <source>
        <strain evidence="7 8">ATCC 27560</strain>
    </source>
</reference>
<dbReference type="GO" id="GO:0008483">
    <property type="term" value="F:transaminase activity"/>
    <property type="evidence" value="ECO:0007669"/>
    <property type="project" value="UniProtKB-KW"/>
</dbReference>
<dbReference type="InterPro" id="IPR015422">
    <property type="entry name" value="PyrdxlP-dep_Trfase_small"/>
</dbReference>
<dbReference type="PANTHER" id="PTHR43525">
    <property type="entry name" value="PROTEIN MALY"/>
    <property type="match status" value="1"/>
</dbReference>
<dbReference type="EMBL" id="AAVL02000036">
    <property type="protein sequence ID" value="EDM50761.1"/>
    <property type="molecule type" value="Genomic_DNA"/>
</dbReference>
<dbReference type="eggNOG" id="COG1168">
    <property type="taxonomic scope" value="Bacteria"/>
</dbReference>
<dbReference type="InterPro" id="IPR015424">
    <property type="entry name" value="PyrdxlP-dep_Trfase"/>
</dbReference>
<organism evidence="7 8">
    <name type="scientific">Eubacterium ventriosum ATCC 27560</name>
    <dbReference type="NCBI Taxonomy" id="411463"/>
    <lineage>
        <taxon>Bacteria</taxon>
        <taxon>Bacillati</taxon>
        <taxon>Bacillota</taxon>
        <taxon>Clostridia</taxon>
        <taxon>Eubacteriales</taxon>
        <taxon>Eubacteriaceae</taxon>
        <taxon>Eubacterium</taxon>
    </lineage>
</organism>
<reference evidence="7 8" key="1">
    <citation type="submission" date="2007-03" db="EMBL/GenBank/DDBJ databases">
        <authorList>
            <person name="Fulton L."/>
            <person name="Clifton S."/>
            <person name="Fulton B."/>
            <person name="Xu J."/>
            <person name="Minx P."/>
            <person name="Pepin K.H."/>
            <person name="Johnson M."/>
            <person name="Thiruvilangam P."/>
            <person name="Bhonagiri V."/>
            <person name="Nash W.E."/>
            <person name="Mardis E.R."/>
            <person name="Wilson R.K."/>
        </authorList>
    </citation>
    <scope>NUCLEOTIDE SEQUENCE [LARGE SCALE GENOMIC DNA]</scope>
    <source>
        <strain evidence="7 8">ATCC 27560</strain>
    </source>
</reference>
<keyword evidence="7" id="KW-0032">Aminotransferase</keyword>
<name>A5Z8N8_9FIRM</name>
<evidence type="ECO:0000256" key="5">
    <source>
        <dbReference type="ARBA" id="ARBA00037974"/>
    </source>
</evidence>
<evidence type="ECO:0000313" key="8">
    <source>
        <dbReference type="Proteomes" id="UP000006000"/>
    </source>
</evidence>
<keyword evidence="4" id="KW-0456">Lyase</keyword>
<dbReference type="AlphaFoldDB" id="A5Z8N8"/>
<evidence type="ECO:0000256" key="3">
    <source>
        <dbReference type="ARBA" id="ARBA00022898"/>
    </source>
</evidence>
<dbReference type="Proteomes" id="UP000006000">
    <property type="component" value="Unassembled WGS sequence"/>
</dbReference>
<dbReference type="RefSeq" id="WP_005359062.1">
    <property type="nucleotide sequence ID" value="NZ_DS264265.1"/>
</dbReference>
<keyword evidence="3" id="KW-0663">Pyridoxal phosphate</keyword>
<evidence type="ECO:0000256" key="2">
    <source>
        <dbReference type="ARBA" id="ARBA00012224"/>
    </source>
</evidence>
<comment type="similarity">
    <text evidence="5">Belongs to the class-II pyridoxal-phosphate-dependent aminotransferase family. MalY/PatB cystathionine beta-lyase subfamily.</text>
</comment>
<dbReference type="EC" id="4.4.1.13" evidence="2"/>
<dbReference type="HOGENOM" id="CLU_017584_15_0_9"/>
<dbReference type="InterPro" id="IPR027619">
    <property type="entry name" value="C-S_lyase_PatB-like"/>
</dbReference>
<feature type="domain" description="Aminotransferase class I/classII large" evidence="6">
    <location>
        <begin position="30"/>
        <end position="383"/>
    </location>
</feature>
<dbReference type="Gene3D" id="3.40.640.10">
    <property type="entry name" value="Type I PLP-dependent aspartate aminotransferase-like (Major domain)"/>
    <property type="match status" value="1"/>
</dbReference>
<comment type="cofactor">
    <cofactor evidence="1">
        <name>pyridoxal 5'-phosphate</name>
        <dbReference type="ChEBI" id="CHEBI:597326"/>
    </cofactor>
</comment>
<dbReference type="Pfam" id="PF00155">
    <property type="entry name" value="Aminotran_1_2"/>
    <property type="match status" value="1"/>
</dbReference>
<comment type="caution">
    <text evidence="7">The sequence shown here is derived from an EMBL/GenBank/DDBJ whole genome shotgun (WGS) entry which is preliminary data.</text>
</comment>
<evidence type="ECO:0000313" key="7">
    <source>
        <dbReference type="EMBL" id="EDM50761.1"/>
    </source>
</evidence>
<dbReference type="NCBIfam" id="TIGR04350">
    <property type="entry name" value="C_S_lyase_PatB"/>
    <property type="match status" value="1"/>
</dbReference>
<dbReference type="STRING" id="411463.EUBVEN_02080"/>
<dbReference type="CDD" id="cd00609">
    <property type="entry name" value="AAT_like"/>
    <property type="match status" value="1"/>
</dbReference>
<dbReference type="InterPro" id="IPR015421">
    <property type="entry name" value="PyrdxlP-dep_Trfase_major"/>
</dbReference>
<sequence length="392" mass="44728">MGFNFDKITDRKGTNCIKYDFAIERGMPENVLPLWVADMDFPTVPEVIEDLKKAVSNGIFGYSEAKSGYFKALSEWYEKYFDWKLKPNWLVKTPGVVFGIAMAVKAFTNEGDSVIIQQPVYYPFKETIEDNNRVVVNNSLKNVNGHYEIDFEDFERKVKENNVKLFILCSPHNPVGRVWKKWELEKLGNICVENNVTVVSDEIHSDFVYPGNKHTAFANIKEEFQNITVTCTAPSKTFNLAGLQVSNIIIPNDKLRKKFRKQISAAGYSQVNALGLVACESAYRNGRQWLDSLKEYLIENINFVRNYLEENIPSVKLIEPEGTYLIWLDFGELGLENEELEDLIINKSGLWLDSGAIFGEDGKGYQRINIACPRKTLEQALNQLKSGIDSLK</sequence>
<accession>A5Z8N8</accession>
<dbReference type="InterPro" id="IPR051798">
    <property type="entry name" value="Class-II_PLP-Dep_Aminotrans"/>
</dbReference>
<dbReference type="PANTHER" id="PTHR43525:SF1">
    <property type="entry name" value="PROTEIN MALY"/>
    <property type="match status" value="1"/>
</dbReference>
<gene>
    <name evidence="7" type="ORF">EUBVEN_02080</name>
</gene>
<evidence type="ECO:0000259" key="6">
    <source>
        <dbReference type="Pfam" id="PF00155"/>
    </source>
</evidence>
<proteinExistence type="inferred from homology"/>
<dbReference type="GO" id="GO:0047804">
    <property type="term" value="F:cysteine-S-conjugate beta-lyase activity"/>
    <property type="evidence" value="ECO:0007669"/>
    <property type="project" value="UniProtKB-EC"/>
</dbReference>
<dbReference type="GO" id="GO:0030170">
    <property type="term" value="F:pyridoxal phosphate binding"/>
    <property type="evidence" value="ECO:0007669"/>
    <property type="project" value="InterPro"/>
</dbReference>
<keyword evidence="7" id="KW-0808">Transferase</keyword>
<dbReference type="Gene3D" id="3.90.1150.10">
    <property type="entry name" value="Aspartate Aminotransferase, domain 1"/>
    <property type="match status" value="1"/>
</dbReference>